<evidence type="ECO:0000313" key="1">
    <source>
        <dbReference type="EMBL" id="AHB49889.1"/>
    </source>
</evidence>
<reference evidence="1 2" key="1">
    <citation type="journal article" date="2014" name="Genome Announc.">
        <title>Complete Genome Sequence of Hyphomicrobium nitrativorans Strain NL23, a Denitrifying Bacterium Isolated from Biofilm of a Methanol-Fed Denitrification System Treating Seawater at the Montreal Biodome.</title>
        <authorList>
            <person name="Martineau C."/>
            <person name="Villeneuve C."/>
            <person name="Mauffrey F."/>
            <person name="Villemur R."/>
        </authorList>
    </citation>
    <scope>NUCLEOTIDE SEQUENCE [LARGE SCALE GENOMIC DNA]</scope>
    <source>
        <strain evidence="1">NL23</strain>
    </source>
</reference>
<gene>
    <name evidence="1" type="ORF">W911_03500</name>
</gene>
<organism evidence="1 2">
    <name type="scientific">Hyphomicrobium nitrativorans NL23</name>
    <dbReference type="NCBI Taxonomy" id="1029756"/>
    <lineage>
        <taxon>Bacteria</taxon>
        <taxon>Pseudomonadati</taxon>
        <taxon>Pseudomonadota</taxon>
        <taxon>Alphaproteobacteria</taxon>
        <taxon>Hyphomicrobiales</taxon>
        <taxon>Hyphomicrobiaceae</taxon>
        <taxon>Hyphomicrobium</taxon>
    </lineage>
</organism>
<keyword evidence="2" id="KW-1185">Reference proteome</keyword>
<dbReference type="Proteomes" id="UP000018542">
    <property type="component" value="Chromosome"/>
</dbReference>
<sequence>MTRADIKLLDPPLYQALAVWMHRHPEETLADMHSPMQEIMRQIDEYYDRRRQSIAPRNRRRK</sequence>
<protein>
    <submittedName>
        <fullName evidence="1">Uncharacterized protein</fullName>
    </submittedName>
</protein>
<name>V5SIX8_9HYPH</name>
<dbReference type="EMBL" id="CP006912">
    <property type="protein sequence ID" value="AHB49889.1"/>
    <property type="molecule type" value="Genomic_DNA"/>
</dbReference>
<dbReference type="KEGG" id="hni:W911_03500"/>
<dbReference type="PATRIC" id="fig|1029756.8.peg.730"/>
<dbReference type="HOGENOM" id="CLU_2898119_0_0_5"/>
<accession>V5SIX8</accession>
<proteinExistence type="predicted"/>
<evidence type="ECO:0000313" key="2">
    <source>
        <dbReference type="Proteomes" id="UP000018542"/>
    </source>
</evidence>
<dbReference type="AlphaFoldDB" id="V5SIX8"/>